<dbReference type="Pfam" id="PF16822">
    <property type="entry name" value="ALGX"/>
    <property type="match status" value="1"/>
</dbReference>
<evidence type="ECO:0000256" key="3">
    <source>
        <dbReference type="ARBA" id="ARBA00022679"/>
    </source>
</evidence>
<dbReference type="GO" id="GO:0042121">
    <property type="term" value="P:alginic acid biosynthetic process"/>
    <property type="evidence" value="ECO:0007669"/>
    <property type="project" value="UniProtKB-UniPathway"/>
</dbReference>
<dbReference type="Proteomes" id="UP000539473">
    <property type="component" value="Unassembled WGS sequence"/>
</dbReference>
<reference evidence="12" key="2">
    <citation type="journal article" date="2019" name="Int. J. Syst. Evol. Microbiol.">
        <title>The Global Catalogue of Microorganisms (GCM) 10K type strain sequencing project: providing services to taxonomists for standard genome sequencing and annotation.</title>
        <authorList>
            <consortium name="The Broad Institute Genomics Platform"/>
            <consortium name="The Broad Institute Genome Sequencing Center for Infectious Disease"/>
            <person name="Wu L."/>
            <person name="Ma J."/>
        </authorList>
    </citation>
    <scope>NUCLEOTIDE SEQUENCE [LARGE SCALE GENOMIC DNA]</scope>
    <source>
        <strain evidence="12">CGMCC 1.18437</strain>
    </source>
</reference>
<sequence length="388" mass="40530">MTTNPTTLTRPPTRSAPRRVLDAALALPRPLLVTGVAFAATVVGGTLGALRGALVTDVQHPVTVTASALLSGRTFHAAEARLDATLPGRSALVATANTARYLTTRGASDEVRLGQGGWIFLASELAPHPDAARHMQQRADLTAQLARVLAARGVTLLVAVSPNKSRVEAAHLSGGALPAWLRAEPGYREYQALLRARGVLTADLLTPMQAAVAGADQYYRTDTHWNQAGARTAARAVAARVRALAGDLPPATFRTTAAPATPRTGDLLRLMGLHVVPDALRPPTDTEATETTVSDGGGGGLLGDAPQVVLAGSSYGLRGNFEGAVQTALGSAITNVSREGADFSGSLRSYLRDPAFTDTPPRVLVWEIPERFLPLPVAAEDHAPLAPF</sequence>
<keyword evidence="9" id="KW-0132">Cell division</keyword>
<dbReference type="Proteomes" id="UP000619376">
    <property type="component" value="Unassembled WGS sequence"/>
</dbReference>
<reference evidence="9" key="1">
    <citation type="journal article" date="2014" name="Int. J. Syst. Evol. Microbiol.">
        <title>Complete genome of a new Firmicutes species belonging to the dominant human colonic microbiota ('Ruminococcus bicirculans') reveals two chromosomes and a selective capacity to utilize plant glucans.</title>
        <authorList>
            <consortium name="NISC Comparative Sequencing Program"/>
            <person name="Wegmann U."/>
            <person name="Louis P."/>
            <person name="Goesmann A."/>
            <person name="Henrissat B."/>
            <person name="Duncan S.H."/>
            <person name="Flint H.J."/>
        </authorList>
    </citation>
    <scope>NUCLEOTIDE SEQUENCE</scope>
    <source>
        <strain evidence="9">CGMCC 1.18437</strain>
    </source>
</reference>
<dbReference type="GO" id="GO:0051301">
    <property type="term" value="P:cell division"/>
    <property type="evidence" value="ECO:0007669"/>
    <property type="project" value="UniProtKB-KW"/>
</dbReference>
<evidence type="ECO:0000259" key="8">
    <source>
        <dbReference type="Pfam" id="PF16822"/>
    </source>
</evidence>
<evidence type="ECO:0000256" key="2">
    <source>
        <dbReference type="ARBA" id="ARBA00005182"/>
    </source>
</evidence>
<keyword evidence="12" id="KW-1185">Reference proteome</keyword>
<evidence type="ECO:0000256" key="1">
    <source>
        <dbReference type="ARBA" id="ARBA00004418"/>
    </source>
</evidence>
<protein>
    <submittedName>
        <fullName evidence="10">Alginate O-acetyltransferase complex protein AlgJ</fullName>
    </submittedName>
    <submittedName>
        <fullName evidence="9">Cell division protein FtsQ</fullName>
    </submittedName>
</protein>
<evidence type="ECO:0000313" key="12">
    <source>
        <dbReference type="Proteomes" id="UP000619376"/>
    </source>
</evidence>
<comment type="pathway">
    <text evidence="2">Glycan biosynthesis; alginate biosynthesis.</text>
</comment>
<evidence type="ECO:0000313" key="9">
    <source>
        <dbReference type="EMBL" id="GHF38081.1"/>
    </source>
</evidence>
<evidence type="ECO:0000256" key="7">
    <source>
        <dbReference type="SAM" id="MobiDB-lite"/>
    </source>
</evidence>
<evidence type="ECO:0000313" key="11">
    <source>
        <dbReference type="Proteomes" id="UP000539473"/>
    </source>
</evidence>
<evidence type="ECO:0000256" key="5">
    <source>
        <dbReference type="ARBA" id="ARBA00022764"/>
    </source>
</evidence>
<keyword evidence="6" id="KW-0016">Alginate biosynthesis</keyword>
<comment type="subcellular location">
    <subcellularLocation>
        <location evidence="1">Periplasm</location>
    </subcellularLocation>
</comment>
<proteinExistence type="predicted"/>
<evidence type="ECO:0000256" key="6">
    <source>
        <dbReference type="ARBA" id="ARBA00022841"/>
    </source>
</evidence>
<keyword evidence="5" id="KW-0574">Periplasm</keyword>
<evidence type="ECO:0000256" key="4">
    <source>
        <dbReference type="ARBA" id="ARBA00022729"/>
    </source>
</evidence>
<organism evidence="10 11">
    <name type="scientific">Deinococcus metalli</name>
    <dbReference type="NCBI Taxonomy" id="1141878"/>
    <lineage>
        <taxon>Bacteria</taxon>
        <taxon>Thermotogati</taxon>
        <taxon>Deinococcota</taxon>
        <taxon>Deinococci</taxon>
        <taxon>Deinococcales</taxon>
        <taxon>Deinococcaceae</taxon>
        <taxon>Deinococcus</taxon>
    </lineage>
</organism>
<dbReference type="InterPro" id="IPR031811">
    <property type="entry name" value="ALGX/ALGJ_SGNH-like"/>
</dbReference>
<dbReference type="GO" id="GO:0016740">
    <property type="term" value="F:transferase activity"/>
    <property type="evidence" value="ECO:0007669"/>
    <property type="project" value="UniProtKB-KW"/>
</dbReference>
<comment type="caution">
    <text evidence="10">The sequence shown here is derived from an EMBL/GenBank/DDBJ whole genome shotgun (WGS) entry which is preliminary data.</text>
</comment>
<reference evidence="9" key="4">
    <citation type="submission" date="2024-05" db="EMBL/GenBank/DDBJ databases">
        <authorList>
            <person name="Sun Q."/>
            <person name="Zhou Y."/>
        </authorList>
    </citation>
    <scope>NUCLEOTIDE SEQUENCE</scope>
    <source>
        <strain evidence="9">CGMCC 1.18437</strain>
    </source>
</reference>
<reference evidence="10 11" key="3">
    <citation type="submission" date="2020-08" db="EMBL/GenBank/DDBJ databases">
        <title>Genomic Encyclopedia of Type Strains, Phase IV (KMG-IV): sequencing the most valuable type-strain genomes for metagenomic binning, comparative biology and taxonomic classification.</title>
        <authorList>
            <person name="Goeker M."/>
        </authorList>
    </citation>
    <scope>NUCLEOTIDE SEQUENCE [LARGE SCALE GENOMIC DNA]</scope>
    <source>
        <strain evidence="10 11">DSM 27521</strain>
    </source>
</reference>
<dbReference type="UniPathway" id="UPA00286"/>
<dbReference type="EMBL" id="BNAJ01000002">
    <property type="protein sequence ID" value="GHF38081.1"/>
    <property type="molecule type" value="Genomic_DNA"/>
</dbReference>
<dbReference type="RefSeq" id="WP_184109934.1">
    <property type="nucleotide sequence ID" value="NZ_BNAJ01000002.1"/>
</dbReference>
<evidence type="ECO:0000313" key="10">
    <source>
        <dbReference type="EMBL" id="MBB5375650.1"/>
    </source>
</evidence>
<accession>A0A7W8NPD8</accession>
<feature type="domain" description="AlgX/AlgJ SGNH hydrolase-like" evidence="8">
    <location>
        <begin position="111"/>
        <end position="370"/>
    </location>
</feature>
<feature type="region of interest" description="Disordered" evidence="7">
    <location>
        <begin position="280"/>
        <end position="300"/>
    </location>
</feature>
<name>A0A7W8NPD8_9DEIO</name>
<dbReference type="GO" id="GO:0042597">
    <property type="term" value="C:periplasmic space"/>
    <property type="evidence" value="ECO:0007669"/>
    <property type="project" value="UniProtKB-SubCell"/>
</dbReference>
<keyword evidence="9" id="KW-0131">Cell cycle</keyword>
<keyword evidence="3 10" id="KW-0808">Transferase</keyword>
<gene>
    <name evidence="9" type="primary">wssI</name>
    <name evidence="9" type="ORF">GCM10017781_13510</name>
    <name evidence="10" type="ORF">HNQ07_001107</name>
</gene>
<dbReference type="EMBL" id="JACHFK010000002">
    <property type="protein sequence ID" value="MBB5375650.1"/>
    <property type="molecule type" value="Genomic_DNA"/>
</dbReference>
<keyword evidence="4" id="KW-0732">Signal</keyword>
<dbReference type="AlphaFoldDB" id="A0A7W8NPD8"/>